<dbReference type="InterPro" id="IPR013783">
    <property type="entry name" value="Ig-like_fold"/>
</dbReference>
<dbReference type="SUPFAM" id="SSF51445">
    <property type="entry name" value="(Trans)glycosidases"/>
    <property type="match status" value="1"/>
</dbReference>
<dbReference type="SMART" id="SM00642">
    <property type="entry name" value="Aamy"/>
    <property type="match status" value="1"/>
</dbReference>
<keyword evidence="3 5" id="KW-0326">Glycosidase</keyword>
<dbReference type="SUPFAM" id="SSF51011">
    <property type="entry name" value="Glycosyl hydrolase domain"/>
    <property type="match status" value="1"/>
</dbReference>
<dbReference type="InterPro" id="IPR017853">
    <property type="entry name" value="GH"/>
</dbReference>
<dbReference type="Pfam" id="PF16657">
    <property type="entry name" value="Malt_amylase_C"/>
    <property type="match status" value="1"/>
</dbReference>
<dbReference type="Gene3D" id="3.90.400.10">
    <property type="entry name" value="Oligo-1,6-glucosidase, Domain 2"/>
    <property type="match status" value="1"/>
</dbReference>
<dbReference type="CDD" id="cd11338">
    <property type="entry name" value="AmyAc_CMD"/>
    <property type="match status" value="1"/>
</dbReference>
<reference evidence="5 6" key="1">
    <citation type="journal article" date="2014" name="Arch. Microbiol.">
        <title>Bacillus mesophilum sp. nov., strain IITR-54T, a novel 4-chlorobiphenyl dechlorinating bacterium.</title>
        <authorList>
            <person name="Manickam N."/>
            <person name="Singh N.K."/>
            <person name="Bajaj A."/>
            <person name="Kumar R.M."/>
            <person name="Kaur G."/>
            <person name="Kaur N."/>
            <person name="Bala M."/>
            <person name="Kumar A."/>
            <person name="Mayilraj S."/>
        </authorList>
    </citation>
    <scope>NUCLEOTIDE SEQUENCE [LARGE SCALE GENOMIC DNA]</scope>
    <source>
        <strain evidence="5 6">IITR-54</strain>
    </source>
</reference>
<protein>
    <submittedName>
        <fullName evidence="5">Alpha-glycosidase</fullName>
    </submittedName>
</protein>
<dbReference type="GO" id="GO:0004553">
    <property type="term" value="F:hydrolase activity, hydrolyzing O-glycosyl compounds"/>
    <property type="evidence" value="ECO:0007669"/>
    <property type="project" value="InterPro"/>
</dbReference>
<dbReference type="Gene3D" id="2.60.40.10">
    <property type="entry name" value="Immunoglobulins"/>
    <property type="match status" value="1"/>
</dbReference>
<keyword evidence="2" id="KW-0378">Hydrolase</keyword>
<evidence type="ECO:0000313" key="6">
    <source>
        <dbReference type="Proteomes" id="UP000441354"/>
    </source>
</evidence>
<gene>
    <name evidence="5" type="ORF">F7732_17025</name>
</gene>
<dbReference type="Proteomes" id="UP000441354">
    <property type="component" value="Unassembled WGS sequence"/>
</dbReference>
<dbReference type="Gene3D" id="3.20.20.80">
    <property type="entry name" value="Glycosidases"/>
    <property type="match status" value="1"/>
</dbReference>
<dbReference type="GO" id="GO:0005975">
    <property type="term" value="P:carbohydrate metabolic process"/>
    <property type="evidence" value="ECO:0007669"/>
    <property type="project" value="InterPro"/>
</dbReference>
<sequence length="592" mass="68302">MEKSSIIHFPADQFVYAADNKTLHIKIFTKKDDVLSVSLLHGDQYIWKDGKWVYEQTEMKKAGSDLHYDYWLAAITPPYRRSRYGFALTNEKETVILTEKGFYETPPADSGYYFNFPYLHESEVFQAPAWVKDTVWYQIFPERFANGNPAIDPEGTLPWGSEEPTPANFFGGDFEGVIEHLDYLVELGINGIYFTPVFKAYSNHKYDTIDYLELDPQFGTKETLKKLVTECHKRGIRVMLDAVFNHSGYYFPPFQDVLKNGDQSKYKDWFHPHSFPLDTKAERPNYETFAFVGAMPKLNTKNTDVKKYLFKVAKYWIEEFNIDGWRLDVANEIDHQFWREFRQAVKTVKPDLYILGEVWHNSMPWLRGDQFDAVMNYPFTTNVLNLLAAKTITAQQFADNMTAVLHSYPSTVNTAAFNLVGSHDTPRILTECGDSKDHLKLVFTLLFTFIGSPCLYYGDEIGLNGEMDPGCRKCMIWDVEKQDRDMFSHVQKLISLRKSEKLLANEGELEFLKTDFPNLVAFRKFTPSKSVIVLVNASDDEVFYTLPYSLKGQLVRNLYSNEDFAGEADTLQVKLEGLDFSILSIDHANPIL</sequence>
<dbReference type="Gene3D" id="2.60.40.1180">
    <property type="entry name" value="Golgi alpha-mannosidase II"/>
    <property type="match status" value="1"/>
</dbReference>
<dbReference type="Pfam" id="PF00128">
    <property type="entry name" value="Alpha-amylase"/>
    <property type="match status" value="1"/>
</dbReference>
<evidence type="ECO:0000259" key="4">
    <source>
        <dbReference type="SMART" id="SM00642"/>
    </source>
</evidence>
<comment type="caution">
    <text evidence="5">The sequence shown here is derived from an EMBL/GenBank/DDBJ whole genome shotgun (WGS) entry which is preliminary data.</text>
</comment>
<accession>A0A7V7RJB4</accession>
<organism evidence="5 6">
    <name type="scientific">Bacillus mesophilum</name>
    <dbReference type="NCBI Taxonomy" id="1071718"/>
    <lineage>
        <taxon>Bacteria</taxon>
        <taxon>Bacillati</taxon>
        <taxon>Bacillota</taxon>
        <taxon>Bacilli</taxon>
        <taxon>Bacillales</taxon>
        <taxon>Bacillaceae</taxon>
        <taxon>Bacillus</taxon>
    </lineage>
</organism>
<dbReference type="EMBL" id="WBOT01000006">
    <property type="protein sequence ID" value="KAB2330912.1"/>
    <property type="molecule type" value="Genomic_DNA"/>
</dbReference>
<evidence type="ECO:0000256" key="2">
    <source>
        <dbReference type="ARBA" id="ARBA00022801"/>
    </source>
</evidence>
<dbReference type="InterPro" id="IPR004185">
    <property type="entry name" value="Glyco_hydro_13_lg-like_dom"/>
</dbReference>
<keyword evidence="6" id="KW-1185">Reference proteome</keyword>
<dbReference type="Pfam" id="PF02903">
    <property type="entry name" value="Alpha-amylase_N"/>
    <property type="match status" value="1"/>
</dbReference>
<dbReference type="InterPro" id="IPR032091">
    <property type="entry name" value="Malt_amylase-like_C"/>
</dbReference>
<evidence type="ECO:0000313" key="5">
    <source>
        <dbReference type="EMBL" id="KAB2330912.1"/>
    </source>
</evidence>
<dbReference type="AlphaFoldDB" id="A0A7V7RJB4"/>
<dbReference type="PANTHER" id="PTHR10357">
    <property type="entry name" value="ALPHA-AMYLASE FAMILY MEMBER"/>
    <property type="match status" value="1"/>
</dbReference>
<dbReference type="InterPro" id="IPR045857">
    <property type="entry name" value="O16G_dom_2"/>
</dbReference>
<proteinExistence type="inferred from homology"/>
<dbReference type="RefSeq" id="WP_151575220.1">
    <property type="nucleotide sequence ID" value="NZ_WBOT01000006.1"/>
</dbReference>
<comment type="similarity">
    <text evidence="1">Belongs to the glycosyl hydrolase 13 family.</text>
</comment>
<dbReference type="InterPro" id="IPR006047">
    <property type="entry name" value="GH13_cat_dom"/>
</dbReference>
<dbReference type="OrthoDB" id="9805159at2"/>
<evidence type="ECO:0000256" key="1">
    <source>
        <dbReference type="ARBA" id="ARBA00008061"/>
    </source>
</evidence>
<dbReference type="PANTHER" id="PTHR10357:SF210">
    <property type="entry name" value="MALTODEXTRIN GLUCOSIDASE"/>
    <property type="match status" value="1"/>
</dbReference>
<feature type="domain" description="Glycosyl hydrolase family 13 catalytic" evidence="4">
    <location>
        <begin position="138"/>
        <end position="497"/>
    </location>
</feature>
<dbReference type="InterPro" id="IPR013780">
    <property type="entry name" value="Glyco_hydro_b"/>
</dbReference>
<name>A0A7V7RJB4_9BACI</name>
<dbReference type="CDD" id="cd02857">
    <property type="entry name" value="E_set_CDase_PDE_N"/>
    <property type="match status" value="1"/>
</dbReference>
<evidence type="ECO:0000256" key="3">
    <source>
        <dbReference type="ARBA" id="ARBA00023295"/>
    </source>
</evidence>